<dbReference type="EMBL" id="LRQG01000263">
    <property type="protein sequence ID" value="KXA32029.1"/>
    <property type="molecule type" value="Genomic_DNA"/>
</dbReference>
<protein>
    <submittedName>
        <fullName evidence="5">Type I restriction modification DNA specificity domain protein</fullName>
    </submittedName>
</protein>
<dbReference type="PANTHER" id="PTHR43140:SF1">
    <property type="entry name" value="TYPE I RESTRICTION ENZYME ECOKI SPECIFICITY SUBUNIT"/>
    <property type="match status" value="1"/>
</dbReference>
<name>A0A133PT41_9BACT</name>
<gene>
    <name evidence="5" type="ORF">HMPREF3226_02880</name>
</gene>
<dbReference type="PATRIC" id="fig|28128.5.peg.2968"/>
<dbReference type="eggNOG" id="COG0732">
    <property type="taxonomic scope" value="Bacteria"/>
</dbReference>
<sequence length="404" mass="46439">MTYIEQLLNGENVEWKTLGEVCIQISGMRGVSNKWADNGNCRFIDYLNAYKNIKIDINALPYATVKKLDQTELQQGDILFTSASETPDECAISSVIEGKIGNGIFLDDHLFGIRIREVYKDAIDSVFLNYYFHSPDFRKVVNKTVRGVTRFYISKVAFMKLSIPLPPLSVQHRIVEILDKFTALEAELEAELDCRKRQYEYYRNQLLSFDMLNRGGQKLNDVKIVKLKDVCTLTRGKRLTKRDLDINGIYPVYHGGIEPIGYYNQSNRKANSTMIINVGASAGTVGYSANDFWSSDGCFCFSHNEQLNQRYLYYSLQNIETFIKSKVRKAGIPTLDNKVLEKILIPLPPLSVQREIVEILDKFDTLTNSISEGLPKEIELRRKQYEYYRNQLLSFSTVKEKYHG</sequence>
<proteinExistence type="inferred from homology"/>
<feature type="domain" description="Type I restriction modification DNA specificity" evidence="4">
    <location>
        <begin position="12"/>
        <end position="192"/>
    </location>
</feature>
<dbReference type="SUPFAM" id="SSF116734">
    <property type="entry name" value="DNA methylase specificity domain"/>
    <property type="match status" value="2"/>
</dbReference>
<accession>A0A133PT41</accession>
<dbReference type="STRING" id="28128.HMPREF3226_02880"/>
<organism evidence="5 6">
    <name type="scientific">Prevotella corporis</name>
    <dbReference type="NCBI Taxonomy" id="28128"/>
    <lineage>
        <taxon>Bacteria</taxon>
        <taxon>Pseudomonadati</taxon>
        <taxon>Bacteroidota</taxon>
        <taxon>Bacteroidia</taxon>
        <taxon>Bacteroidales</taxon>
        <taxon>Prevotellaceae</taxon>
        <taxon>Prevotella</taxon>
    </lineage>
</organism>
<dbReference type="Gene3D" id="3.90.220.20">
    <property type="entry name" value="DNA methylase specificity domains"/>
    <property type="match status" value="2"/>
</dbReference>
<evidence type="ECO:0000256" key="2">
    <source>
        <dbReference type="ARBA" id="ARBA00022747"/>
    </source>
</evidence>
<dbReference type="InterPro" id="IPR051212">
    <property type="entry name" value="Type-I_RE_S_subunit"/>
</dbReference>
<evidence type="ECO:0000313" key="6">
    <source>
        <dbReference type="Proteomes" id="UP000070533"/>
    </source>
</evidence>
<evidence type="ECO:0000256" key="3">
    <source>
        <dbReference type="ARBA" id="ARBA00023125"/>
    </source>
</evidence>
<dbReference type="InterPro" id="IPR044946">
    <property type="entry name" value="Restrct_endonuc_typeI_TRD_sf"/>
</dbReference>
<evidence type="ECO:0000313" key="5">
    <source>
        <dbReference type="EMBL" id="KXA32029.1"/>
    </source>
</evidence>
<dbReference type="GO" id="GO:0003677">
    <property type="term" value="F:DNA binding"/>
    <property type="evidence" value="ECO:0007669"/>
    <property type="project" value="UniProtKB-KW"/>
</dbReference>
<dbReference type="Proteomes" id="UP000070533">
    <property type="component" value="Unassembled WGS sequence"/>
</dbReference>
<evidence type="ECO:0000256" key="1">
    <source>
        <dbReference type="ARBA" id="ARBA00010923"/>
    </source>
</evidence>
<reference evidence="6" key="1">
    <citation type="submission" date="2016-01" db="EMBL/GenBank/DDBJ databases">
        <authorList>
            <person name="Mitreva M."/>
            <person name="Pepin K.H."/>
            <person name="Mihindukulasuriya K.A."/>
            <person name="Fulton R."/>
            <person name="Fronick C."/>
            <person name="O'Laughlin M."/>
            <person name="Miner T."/>
            <person name="Herter B."/>
            <person name="Rosa B.A."/>
            <person name="Cordes M."/>
            <person name="Tomlinson C."/>
            <person name="Wollam A."/>
            <person name="Palsikar V.B."/>
            <person name="Mardis E.R."/>
            <person name="Wilson R.K."/>
        </authorList>
    </citation>
    <scope>NUCLEOTIDE SEQUENCE [LARGE SCALE GENOMIC DNA]</scope>
    <source>
        <strain evidence="6">MJR7716</strain>
    </source>
</reference>
<dbReference type="CDD" id="cd17291">
    <property type="entry name" value="RMtype1_S_MgeORF438P-TRD-CR_like"/>
    <property type="match status" value="1"/>
</dbReference>
<keyword evidence="6" id="KW-1185">Reference proteome</keyword>
<comment type="caution">
    <text evidence="5">The sequence shown here is derived from an EMBL/GenBank/DDBJ whole genome shotgun (WGS) entry which is preliminary data.</text>
</comment>
<keyword evidence="2" id="KW-0680">Restriction system</keyword>
<dbReference type="PANTHER" id="PTHR43140">
    <property type="entry name" value="TYPE-1 RESTRICTION ENZYME ECOKI SPECIFICITY PROTEIN"/>
    <property type="match status" value="1"/>
</dbReference>
<dbReference type="REBASE" id="169996">
    <property type="entry name" value="S.Pco7716ORF2879P"/>
</dbReference>
<keyword evidence="3" id="KW-0238">DNA-binding</keyword>
<dbReference type="OrthoDB" id="2234796at2"/>
<dbReference type="AlphaFoldDB" id="A0A133PT41"/>
<comment type="similarity">
    <text evidence="1">Belongs to the type-I restriction system S methylase family.</text>
</comment>
<dbReference type="GO" id="GO:0009307">
    <property type="term" value="P:DNA restriction-modification system"/>
    <property type="evidence" value="ECO:0007669"/>
    <property type="project" value="UniProtKB-KW"/>
</dbReference>
<evidence type="ECO:0000259" key="4">
    <source>
        <dbReference type="Pfam" id="PF01420"/>
    </source>
</evidence>
<dbReference type="InterPro" id="IPR000055">
    <property type="entry name" value="Restrct_endonuc_typeI_TRD"/>
</dbReference>
<dbReference type="Pfam" id="PF01420">
    <property type="entry name" value="Methylase_S"/>
    <property type="match status" value="2"/>
</dbReference>
<feature type="domain" description="Type I restriction modification DNA specificity" evidence="4">
    <location>
        <begin position="221"/>
        <end position="379"/>
    </location>
</feature>